<feature type="domain" description="NAD(P)-binding" evidence="1">
    <location>
        <begin position="7"/>
        <end position="193"/>
    </location>
</feature>
<reference evidence="3" key="2">
    <citation type="submission" date="2016-01" db="EMBL/GenBank/DDBJ databases">
        <title>Draft Genome Sequence of Paenibacillus amylolyticus Heshi-A3 that Was Isolated from Fermented Rice Bran with Aging Salted Mackerel, Which Was Named Heshiko as Traditional Fermented Seafood in Japan.</title>
        <authorList>
            <person name="Akuzawa S."/>
            <person name="Nakagawa J."/>
            <person name="Kanekatsu T."/>
            <person name="Kubota E."/>
            <person name="Ohtake R."/>
            <person name="Suzuki T."/>
            <person name="Kanesaki Y."/>
        </authorList>
    </citation>
    <scope>NUCLEOTIDE SEQUENCE [LARGE SCALE GENOMIC DNA]</scope>
    <source>
        <strain evidence="3">Heshi-A3</strain>
    </source>
</reference>
<comment type="caution">
    <text evidence="2">The sequence shown here is derived from an EMBL/GenBank/DDBJ whole genome shotgun (WGS) entry which is preliminary data.</text>
</comment>
<dbReference type="Proteomes" id="UP000069697">
    <property type="component" value="Unassembled WGS sequence"/>
</dbReference>
<dbReference type="PANTHER" id="PTHR43355">
    <property type="entry name" value="FLAVIN REDUCTASE (NADPH)"/>
    <property type="match status" value="1"/>
</dbReference>
<organism evidence="2 3">
    <name type="scientific">Paenibacillus amylolyticus</name>
    <dbReference type="NCBI Taxonomy" id="1451"/>
    <lineage>
        <taxon>Bacteria</taxon>
        <taxon>Bacillati</taxon>
        <taxon>Bacillota</taxon>
        <taxon>Bacilli</taxon>
        <taxon>Bacillales</taxon>
        <taxon>Paenibacillaceae</taxon>
        <taxon>Paenibacillus</taxon>
    </lineage>
</organism>
<gene>
    <name evidence="2" type="ORF">PAHA3_1808</name>
</gene>
<proteinExistence type="predicted"/>
<dbReference type="Pfam" id="PF13460">
    <property type="entry name" value="NAD_binding_10"/>
    <property type="match status" value="1"/>
</dbReference>
<accession>A0A100VL32</accession>
<dbReference type="PANTHER" id="PTHR43355:SF2">
    <property type="entry name" value="FLAVIN REDUCTASE (NADPH)"/>
    <property type="match status" value="1"/>
</dbReference>
<evidence type="ECO:0000259" key="1">
    <source>
        <dbReference type="Pfam" id="PF13460"/>
    </source>
</evidence>
<dbReference type="InterPro" id="IPR051606">
    <property type="entry name" value="Polyketide_Oxido-like"/>
</dbReference>
<dbReference type="GO" id="GO:0016646">
    <property type="term" value="F:oxidoreductase activity, acting on the CH-NH group of donors, NAD or NADP as acceptor"/>
    <property type="evidence" value="ECO:0007669"/>
    <property type="project" value="TreeGrafter"/>
</dbReference>
<name>A0A100VL32_PAEAM</name>
<dbReference type="RefSeq" id="WP_062836030.1">
    <property type="nucleotide sequence ID" value="NZ_BCNV01000001.1"/>
</dbReference>
<evidence type="ECO:0000313" key="3">
    <source>
        <dbReference type="Proteomes" id="UP000069697"/>
    </source>
</evidence>
<protein>
    <submittedName>
        <fullName evidence="2">Oxidoreductase</fullName>
    </submittedName>
</protein>
<dbReference type="CDD" id="cd05244">
    <property type="entry name" value="BVR-B_like_SDR_a"/>
    <property type="match status" value="1"/>
</dbReference>
<dbReference type="EMBL" id="BCNV01000001">
    <property type="protein sequence ID" value="GAS81734.1"/>
    <property type="molecule type" value="Genomic_DNA"/>
</dbReference>
<evidence type="ECO:0000313" key="2">
    <source>
        <dbReference type="EMBL" id="GAS81734.1"/>
    </source>
</evidence>
<dbReference type="Gene3D" id="3.40.50.720">
    <property type="entry name" value="NAD(P)-binding Rossmann-like Domain"/>
    <property type="match status" value="1"/>
</dbReference>
<reference evidence="2 3" key="1">
    <citation type="journal article" date="2016" name="Genome Announc.">
        <title>Draft Genome Sequence of Paenibacillus amylolyticus Heshi-A3, Isolated from Fermented Rice Bran in a Japanese Fermented Seafood Dish.</title>
        <authorList>
            <person name="Akuzawa S."/>
            <person name="Nagaoka J."/>
            <person name="Kanekatsu M."/>
            <person name="Kubota E."/>
            <person name="Ohtake R."/>
            <person name="Suzuki T."/>
            <person name="Kanesaki Y."/>
        </authorList>
    </citation>
    <scope>NUCLEOTIDE SEQUENCE [LARGE SCALE GENOMIC DNA]</scope>
    <source>
        <strain evidence="2 3">Heshi-A3</strain>
    </source>
</reference>
<dbReference type="SUPFAM" id="SSF51735">
    <property type="entry name" value="NAD(P)-binding Rossmann-fold domains"/>
    <property type="match status" value="1"/>
</dbReference>
<sequence>MKILVLGATGRVGSHFVSNALRSNHHVTALVRSPEKVQINDENFVLHQGNALVKEDIHHAIQGVDLVVSSLSTDGTTTLSQSMGHIVEAMAQERIKRIITIGTAGILESRTDPGLLRFQSPESKRKSTRAAEEHLEMYKILKASELEWTIVCPTYLYDGESLGKYRVERDYLPDGGTSISVIDTAEFAYQQLMSDEYVQSRVGIAY</sequence>
<dbReference type="InterPro" id="IPR016040">
    <property type="entry name" value="NAD(P)-bd_dom"/>
</dbReference>
<dbReference type="AlphaFoldDB" id="A0A100VL32"/>
<dbReference type="InterPro" id="IPR036291">
    <property type="entry name" value="NAD(P)-bd_dom_sf"/>
</dbReference>